<proteinExistence type="predicted"/>
<dbReference type="AlphaFoldDB" id="A0AAV4EI82"/>
<gene>
    <name evidence="2" type="ORF">ElyMa_003529800</name>
</gene>
<organism evidence="2 3">
    <name type="scientific">Elysia marginata</name>
    <dbReference type="NCBI Taxonomy" id="1093978"/>
    <lineage>
        <taxon>Eukaryota</taxon>
        <taxon>Metazoa</taxon>
        <taxon>Spiralia</taxon>
        <taxon>Lophotrochozoa</taxon>
        <taxon>Mollusca</taxon>
        <taxon>Gastropoda</taxon>
        <taxon>Heterobranchia</taxon>
        <taxon>Euthyneura</taxon>
        <taxon>Panpulmonata</taxon>
        <taxon>Sacoglossa</taxon>
        <taxon>Placobranchoidea</taxon>
        <taxon>Plakobranchidae</taxon>
        <taxon>Elysia</taxon>
    </lineage>
</organism>
<evidence type="ECO:0000256" key="1">
    <source>
        <dbReference type="SAM" id="MobiDB-lite"/>
    </source>
</evidence>
<dbReference type="GO" id="GO:0003964">
    <property type="term" value="F:RNA-directed DNA polymerase activity"/>
    <property type="evidence" value="ECO:0007669"/>
    <property type="project" value="UniProtKB-KW"/>
</dbReference>
<accession>A0AAV4EI82</accession>
<keyword evidence="2" id="KW-0548">Nucleotidyltransferase</keyword>
<dbReference type="Proteomes" id="UP000762676">
    <property type="component" value="Unassembled WGS sequence"/>
</dbReference>
<evidence type="ECO:0000313" key="2">
    <source>
        <dbReference type="EMBL" id="GFR60392.1"/>
    </source>
</evidence>
<protein>
    <submittedName>
        <fullName evidence="2">Reverse transcriptase-like protein</fullName>
    </submittedName>
</protein>
<feature type="region of interest" description="Disordered" evidence="1">
    <location>
        <begin position="31"/>
        <end position="60"/>
    </location>
</feature>
<keyword evidence="3" id="KW-1185">Reference proteome</keyword>
<dbReference type="PANTHER" id="PTHR19446">
    <property type="entry name" value="REVERSE TRANSCRIPTASES"/>
    <property type="match status" value="1"/>
</dbReference>
<reference evidence="2 3" key="1">
    <citation type="journal article" date="2021" name="Elife">
        <title>Chloroplast acquisition without the gene transfer in kleptoplastic sea slugs, Plakobranchus ocellatus.</title>
        <authorList>
            <person name="Maeda T."/>
            <person name="Takahashi S."/>
            <person name="Yoshida T."/>
            <person name="Shimamura S."/>
            <person name="Takaki Y."/>
            <person name="Nagai Y."/>
            <person name="Toyoda A."/>
            <person name="Suzuki Y."/>
            <person name="Arimoto A."/>
            <person name="Ishii H."/>
            <person name="Satoh N."/>
            <person name="Nishiyama T."/>
            <person name="Hasebe M."/>
            <person name="Maruyama T."/>
            <person name="Minagawa J."/>
            <person name="Obokata J."/>
            <person name="Shigenobu S."/>
        </authorList>
    </citation>
    <scope>NUCLEOTIDE SEQUENCE [LARGE SCALE GENOMIC DNA]</scope>
</reference>
<name>A0AAV4EI82_9GAST</name>
<sequence>MLSNPYRPSIKQGNAKLRDFHDYFEDLLNPISTPTNDEPADDDLHFESINDSTDDDTLNSPITSEEVLQAKRAQKKEKACGSDGIGPEFYINFCPLLISFLVLLFNTIFHCGKYPSGWSNSLIYPLFKKEGKIWRDLASNYRVIALLNIISKIFSGILNS</sequence>
<evidence type="ECO:0000313" key="3">
    <source>
        <dbReference type="Proteomes" id="UP000762676"/>
    </source>
</evidence>
<comment type="caution">
    <text evidence="2">The sequence shown here is derived from an EMBL/GenBank/DDBJ whole genome shotgun (WGS) entry which is preliminary data.</text>
</comment>
<keyword evidence="2" id="KW-0695">RNA-directed DNA polymerase</keyword>
<dbReference type="EMBL" id="BMAT01007234">
    <property type="protein sequence ID" value="GFR60392.1"/>
    <property type="molecule type" value="Genomic_DNA"/>
</dbReference>
<keyword evidence="2" id="KW-0808">Transferase</keyword>